<feature type="domain" description="ER-bound oxygenase mpaB/mpaB'/Rubber oxygenase catalytic" evidence="2">
    <location>
        <begin position="93"/>
        <end position="319"/>
    </location>
</feature>
<dbReference type="InterPro" id="IPR037473">
    <property type="entry name" value="Lcp-like"/>
</dbReference>
<dbReference type="EMBL" id="PTJD01000002">
    <property type="protein sequence ID" value="PPK98112.1"/>
    <property type="molecule type" value="Genomic_DNA"/>
</dbReference>
<keyword evidence="4" id="KW-1185">Reference proteome</keyword>
<evidence type="ECO:0000256" key="1">
    <source>
        <dbReference type="SAM" id="MobiDB-lite"/>
    </source>
</evidence>
<sequence length="366" mass="39019">MQTLDVLLQRAAVLGDPLADALAVEVLADRVVRRQFARALTEGADAPGVTSEPVRELAGQMERTARAAPDSVVLVDARAAHTVPFAAHVFDMGAGALINSYRPPGAAAVLVGTGQLLDDASARLLDTARWQNAVSVPGGLRPGEPGYVATGHVRLAHALVRQAASAPGRTEVSQLDMTRTWLDFTLVAPRCAERLGLALTPDEHAALLRYWRLLGELLGVDPALLEGVVDRRAAEDLEARVLARTAPPSEDSRRLTRAGLAALASSLTDLTRVPAPLTLFAVQAVARAMHGREVSDALGIPGTGGAHLLVRLVAAVVRRRRARLRRDRDAWEAAVERSIAESREFVRSGGAPPPLRRAPAPVRERV</sequence>
<accession>A0A2S6IV09</accession>
<evidence type="ECO:0000313" key="4">
    <source>
        <dbReference type="Proteomes" id="UP000239485"/>
    </source>
</evidence>
<dbReference type="GO" id="GO:0016491">
    <property type="term" value="F:oxidoreductase activity"/>
    <property type="evidence" value="ECO:0007669"/>
    <property type="project" value="InterPro"/>
</dbReference>
<comment type="caution">
    <text evidence="3">The sequence shown here is derived from an EMBL/GenBank/DDBJ whole genome shotgun (WGS) entry which is preliminary data.</text>
</comment>
<dbReference type="PANTHER" id="PTHR37539:SF1">
    <property type="entry name" value="ER-BOUND OXYGENASE MPAB_MPAB'_RUBBER OXYGENASE CATALYTIC DOMAIN-CONTAINING PROTEIN"/>
    <property type="match status" value="1"/>
</dbReference>
<dbReference type="RefSeq" id="WP_104431536.1">
    <property type="nucleotide sequence ID" value="NZ_PTJD01000002.1"/>
</dbReference>
<dbReference type="InterPro" id="IPR018713">
    <property type="entry name" value="MPAB/Lcp_cat_dom"/>
</dbReference>
<dbReference type="Pfam" id="PF09995">
    <property type="entry name" value="MPAB_Lcp_cat"/>
    <property type="match status" value="1"/>
</dbReference>
<dbReference type="OrthoDB" id="7614910at2"/>
<gene>
    <name evidence="3" type="ORF">CLV92_102265</name>
</gene>
<feature type="region of interest" description="Disordered" evidence="1">
    <location>
        <begin position="346"/>
        <end position="366"/>
    </location>
</feature>
<evidence type="ECO:0000259" key="2">
    <source>
        <dbReference type="Pfam" id="PF09995"/>
    </source>
</evidence>
<proteinExistence type="predicted"/>
<dbReference type="Proteomes" id="UP000239485">
    <property type="component" value="Unassembled WGS sequence"/>
</dbReference>
<feature type="compositionally biased region" description="Low complexity" evidence="1">
    <location>
        <begin position="357"/>
        <end position="366"/>
    </location>
</feature>
<reference evidence="3 4" key="1">
    <citation type="submission" date="2018-02" db="EMBL/GenBank/DDBJ databases">
        <title>Genomic Encyclopedia of Archaeal and Bacterial Type Strains, Phase II (KMG-II): from individual species to whole genera.</title>
        <authorList>
            <person name="Goeker M."/>
        </authorList>
    </citation>
    <scope>NUCLEOTIDE SEQUENCE [LARGE SCALE GENOMIC DNA]</scope>
    <source>
        <strain evidence="3 4">DSM 22857</strain>
    </source>
</reference>
<name>A0A2S6IV09_9ACTN</name>
<protein>
    <submittedName>
        <fullName evidence="3">Uncharacterized protein DUF2236</fullName>
    </submittedName>
</protein>
<dbReference type="PANTHER" id="PTHR37539">
    <property type="entry name" value="SECRETED PROTEIN-RELATED"/>
    <property type="match status" value="1"/>
</dbReference>
<evidence type="ECO:0000313" key="3">
    <source>
        <dbReference type="EMBL" id="PPK98112.1"/>
    </source>
</evidence>
<dbReference type="AlphaFoldDB" id="A0A2S6IV09"/>
<organism evidence="3 4">
    <name type="scientific">Kineococcus xinjiangensis</name>
    <dbReference type="NCBI Taxonomy" id="512762"/>
    <lineage>
        <taxon>Bacteria</taxon>
        <taxon>Bacillati</taxon>
        <taxon>Actinomycetota</taxon>
        <taxon>Actinomycetes</taxon>
        <taxon>Kineosporiales</taxon>
        <taxon>Kineosporiaceae</taxon>
        <taxon>Kineococcus</taxon>
    </lineage>
</organism>